<protein>
    <submittedName>
        <fullName evidence="1">Uncharacterized protein</fullName>
    </submittedName>
</protein>
<dbReference type="Proteomes" id="UP001145114">
    <property type="component" value="Unassembled WGS sequence"/>
</dbReference>
<sequence length="338" mass="33762">MKFPISAAILAVAAFAAASPVQVDLGLARLPIVRGVANHVVPPVIVSPKKRELPAVGDSINVGQIINTVLQVFGVNPNTKVNIDPTVIQTLVNNINVGNVGNVAKRDLLGGLLGGNGALLGDLLGGNGALLGGLLGGNGDLLGNLLGCLGLDNILGSLLDDAGLGGLLNQVLSLVNQVLGGILGGSSNNPLGGVISGLLTDLPVLGGGNGHTDVVATLLTTVTGLVGGLTSHLPINLDVGAILTNLPIAGPILVEVLGDFHLDVSAFVKLILTITQPTDPNVGLIGDILGKVKLLLEAKVKVTLSDKVTADGKGIVPKLLGNLNANIPVAATASAQLD</sequence>
<evidence type="ECO:0000313" key="2">
    <source>
        <dbReference type="Proteomes" id="UP001145114"/>
    </source>
</evidence>
<accession>A0ACC1HH79</accession>
<proteinExistence type="predicted"/>
<comment type="caution">
    <text evidence="1">The sequence shown here is derived from an EMBL/GenBank/DDBJ whole genome shotgun (WGS) entry which is preliminary data.</text>
</comment>
<evidence type="ECO:0000313" key="1">
    <source>
        <dbReference type="EMBL" id="KAJ1675943.1"/>
    </source>
</evidence>
<dbReference type="EMBL" id="JAMZIH010005150">
    <property type="protein sequence ID" value="KAJ1675943.1"/>
    <property type="molecule type" value="Genomic_DNA"/>
</dbReference>
<reference evidence="1" key="1">
    <citation type="submission" date="2022-06" db="EMBL/GenBank/DDBJ databases">
        <title>Phylogenomic reconstructions and comparative analyses of Kickxellomycotina fungi.</title>
        <authorList>
            <person name="Reynolds N.K."/>
            <person name="Stajich J.E."/>
            <person name="Barry K."/>
            <person name="Grigoriev I.V."/>
            <person name="Crous P."/>
            <person name="Smith M.E."/>
        </authorList>
    </citation>
    <scope>NUCLEOTIDE SEQUENCE</scope>
    <source>
        <strain evidence="1">RSA 2271</strain>
    </source>
</reference>
<name>A0ACC1HH79_9FUNG</name>
<keyword evidence="2" id="KW-1185">Reference proteome</keyword>
<organism evidence="1 2">
    <name type="scientific">Spiromyces aspiralis</name>
    <dbReference type="NCBI Taxonomy" id="68401"/>
    <lineage>
        <taxon>Eukaryota</taxon>
        <taxon>Fungi</taxon>
        <taxon>Fungi incertae sedis</taxon>
        <taxon>Zoopagomycota</taxon>
        <taxon>Kickxellomycotina</taxon>
        <taxon>Kickxellomycetes</taxon>
        <taxon>Kickxellales</taxon>
        <taxon>Kickxellaceae</taxon>
        <taxon>Spiromyces</taxon>
    </lineage>
</organism>
<gene>
    <name evidence="1" type="ORF">EV182_000270</name>
</gene>